<dbReference type="Gene3D" id="3.40.50.150">
    <property type="entry name" value="Vaccinia Virus protein VP39"/>
    <property type="match status" value="1"/>
</dbReference>
<dbReference type="Proteomes" id="UP000183410">
    <property type="component" value="Unassembled WGS sequence"/>
</dbReference>
<dbReference type="Pfam" id="PF13649">
    <property type="entry name" value="Methyltransf_25"/>
    <property type="match status" value="1"/>
</dbReference>
<dbReference type="GO" id="GO:0008168">
    <property type="term" value="F:methyltransferase activity"/>
    <property type="evidence" value="ECO:0007669"/>
    <property type="project" value="UniProtKB-KW"/>
</dbReference>
<sequence>MNKSMSVSEKYLFLSKFLRFPKQIGSVTPSSKTLAKKMVSSIPWGTVRHVVELGAGTGAITHFIQEEVHSSGKVFVFEKDPTLRQLLKEQYSEYNFFADAIQLDEAIRSKGIEQIDCVISGLPFANFPQQLRDGIMEQVVQTLKPGGWFVAFQYSLQMKKQLEQHFSIIRIHYVMANFPPAFVYVCQKK</sequence>
<dbReference type="GO" id="GO:0032259">
    <property type="term" value="P:methylation"/>
    <property type="evidence" value="ECO:0007669"/>
    <property type="project" value="UniProtKB-KW"/>
</dbReference>
<name>A0A1I2J2G9_9BACL</name>
<dbReference type="SUPFAM" id="SSF53335">
    <property type="entry name" value="S-adenosyl-L-methionine-dependent methyltransferases"/>
    <property type="match status" value="1"/>
</dbReference>
<feature type="domain" description="Methyltransferase" evidence="1">
    <location>
        <begin position="50"/>
        <end position="147"/>
    </location>
</feature>
<evidence type="ECO:0000313" key="3">
    <source>
        <dbReference type="Proteomes" id="UP000183410"/>
    </source>
</evidence>
<dbReference type="InterPro" id="IPR029063">
    <property type="entry name" value="SAM-dependent_MTases_sf"/>
</dbReference>
<gene>
    <name evidence="2" type="ORF">SAMN04487969_1462</name>
</gene>
<dbReference type="AlphaFoldDB" id="A0A1I2J2G9"/>
<evidence type="ECO:0000313" key="2">
    <source>
        <dbReference type="EMBL" id="SFF46931.1"/>
    </source>
</evidence>
<keyword evidence="2" id="KW-0808">Transferase</keyword>
<dbReference type="InterPro" id="IPR041698">
    <property type="entry name" value="Methyltransf_25"/>
</dbReference>
<dbReference type="EMBL" id="FONN01000046">
    <property type="protein sequence ID" value="SFF46931.1"/>
    <property type="molecule type" value="Genomic_DNA"/>
</dbReference>
<organism evidence="2 3">
    <name type="scientific">Paenibacillus algorifonticola</name>
    <dbReference type="NCBI Taxonomy" id="684063"/>
    <lineage>
        <taxon>Bacteria</taxon>
        <taxon>Bacillati</taxon>
        <taxon>Bacillota</taxon>
        <taxon>Bacilli</taxon>
        <taxon>Bacillales</taxon>
        <taxon>Paenibacillaceae</taxon>
        <taxon>Paenibacillus</taxon>
    </lineage>
</organism>
<keyword evidence="3" id="KW-1185">Reference proteome</keyword>
<dbReference type="RefSeq" id="WP_231594453.1">
    <property type="nucleotide sequence ID" value="NZ_FONN01000046.1"/>
</dbReference>
<dbReference type="CDD" id="cd02440">
    <property type="entry name" value="AdoMet_MTases"/>
    <property type="match status" value="1"/>
</dbReference>
<protein>
    <submittedName>
        <fullName evidence="2">Phospholipid N-methyltransferase</fullName>
    </submittedName>
</protein>
<accession>A0A1I2J2G9</accession>
<evidence type="ECO:0000259" key="1">
    <source>
        <dbReference type="Pfam" id="PF13649"/>
    </source>
</evidence>
<keyword evidence="2" id="KW-0489">Methyltransferase</keyword>
<reference evidence="3" key="1">
    <citation type="submission" date="2016-10" db="EMBL/GenBank/DDBJ databases">
        <authorList>
            <person name="Varghese N."/>
            <person name="Submissions S."/>
        </authorList>
    </citation>
    <scope>NUCLEOTIDE SEQUENCE [LARGE SCALE GENOMIC DNA]</scope>
    <source>
        <strain evidence="3">CGMCC 1.10223</strain>
    </source>
</reference>
<proteinExistence type="predicted"/>